<dbReference type="GO" id="GO:0009307">
    <property type="term" value="P:DNA restriction-modification system"/>
    <property type="evidence" value="ECO:0007669"/>
    <property type="project" value="UniProtKB-KW"/>
</dbReference>
<evidence type="ECO:0000256" key="2">
    <source>
        <dbReference type="ARBA" id="ARBA00022747"/>
    </source>
</evidence>
<dbReference type="PANTHER" id="PTHR30408:SF13">
    <property type="entry name" value="TYPE I RESTRICTION ENZYME HINDI SPECIFICITY SUBUNIT"/>
    <property type="match status" value="1"/>
</dbReference>
<evidence type="ECO:0000259" key="4">
    <source>
        <dbReference type="Pfam" id="PF01420"/>
    </source>
</evidence>
<protein>
    <submittedName>
        <fullName evidence="5">Restriction endonuclease subunit S</fullName>
    </submittedName>
</protein>
<dbReference type="GO" id="GO:0004519">
    <property type="term" value="F:endonuclease activity"/>
    <property type="evidence" value="ECO:0007669"/>
    <property type="project" value="UniProtKB-KW"/>
</dbReference>
<reference evidence="5 6" key="1">
    <citation type="submission" date="2018-03" db="EMBL/GenBank/DDBJ databases">
        <title>Draft genome of Nitrosomonas supralitoralis APG5.</title>
        <authorList>
            <person name="Urakawa H."/>
            <person name="Lopez J.V."/>
        </authorList>
    </citation>
    <scope>NUCLEOTIDE SEQUENCE [LARGE SCALE GENOMIC DNA]</scope>
    <source>
        <strain evidence="5 6">APG5</strain>
    </source>
</reference>
<feature type="domain" description="Type I restriction modification DNA specificity" evidence="4">
    <location>
        <begin position="1"/>
        <end position="187"/>
    </location>
</feature>
<dbReference type="AlphaFoldDB" id="A0A2P7NU06"/>
<evidence type="ECO:0000256" key="3">
    <source>
        <dbReference type="ARBA" id="ARBA00023125"/>
    </source>
</evidence>
<organism evidence="5 6">
    <name type="scientific">Nitrosomonas supralitoralis</name>
    <dbReference type="NCBI Taxonomy" id="2116706"/>
    <lineage>
        <taxon>Bacteria</taxon>
        <taxon>Pseudomonadati</taxon>
        <taxon>Pseudomonadota</taxon>
        <taxon>Betaproteobacteria</taxon>
        <taxon>Nitrosomonadales</taxon>
        <taxon>Nitrosomonadaceae</taxon>
        <taxon>Nitrosomonas</taxon>
    </lineage>
</organism>
<dbReference type="RefSeq" id="WP_106707276.1">
    <property type="nucleotide sequence ID" value="NZ_PXXU01000032.1"/>
</dbReference>
<dbReference type="OrthoDB" id="9798929at2"/>
<dbReference type="Gene3D" id="3.90.220.20">
    <property type="entry name" value="DNA methylase specificity domains"/>
    <property type="match status" value="2"/>
</dbReference>
<sequence>MSEWNEYKLSDVAIKFAMGPFGSNIKAENFTNQGVPVIRGTNLNYYRYVDGEFVYLTDEKANQLKSSNCFPGDIVITHRGTLGQVGLIPYGKFDRYVISQSGMKVTVNPNFLDSNFLLYFFKSNIGQHELLQHESQVGVPSISNPLTSLKSISLKLPPIEEQKAIASILSSLDDKIDLLHRQNKTLEAMAETLFRQWFIEEAEIQSKHQLILGELIESVSITHKFQTDKIIFLNTSDIYKGDVLVNVQVNISSLPGQAKKSIQRDDILFSEIRPANERWAYIYFDAEDYVVSTKLMVLRSKRILSQAFVYFYLTNSQTVSWLQVLAESRSGTFPQITFDQIRDLKINIPSDSILNNSIEWCKSTLQKLNSNTDQIRTLETLRDTLLPKLMSGEVRVAL</sequence>
<gene>
    <name evidence="5" type="ORF">C7H79_10770</name>
</gene>
<proteinExistence type="inferred from homology"/>
<accession>A0A2P7NU06</accession>
<dbReference type="Proteomes" id="UP000241912">
    <property type="component" value="Unassembled WGS sequence"/>
</dbReference>
<keyword evidence="5" id="KW-0255">Endonuclease</keyword>
<feature type="domain" description="Type I restriction modification DNA specificity" evidence="4">
    <location>
        <begin position="229"/>
        <end position="351"/>
    </location>
</feature>
<dbReference type="SUPFAM" id="SSF116734">
    <property type="entry name" value="DNA methylase specificity domain"/>
    <property type="match status" value="2"/>
</dbReference>
<comment type="caution">
    <text evidence="5">The sequence shown here is derived from an EMBL/GenBank/DDBJ whole genome shotgun (WGS) entry which is preliminary data.</text>
</comment>
<dbReference type="InterPro" id="IPR000055">
    <property type="entry name" value="Restrct_endonuc_typeI_TRD"/>
</dbReference>
<keyword evidence="6" id="KW-1185">Reference proteome</keyword>
<dbReference type="PANTHER" id="PTHR30408">
    <property type="entry name" value="TYPE-1 RESTRICTION ENZYME ECOKI SPECIFICITY PROTEIN"/>
    <property type="match status" value="1"/>
</dbReference>
<evidence type="ECO:0000256" key="1">
    <source>
        <dbReference type="ARBA" id="ARBA00010923"/>
    </source>
</evidence>
<dbReference type="EMBL" id="PXXU01000032">
    <property type="protein sequence ID" value="PSJ16919.1"/>
    <property type="molecule type" value="Genomic_DNA"/>
</dbReference>
<keyword evidence="2" id="KW-0680">Restriction system</keyword>
<dbReference type="InterPro" id="IPR044946">
    <property type="entry name" value="Restrct_endonuc_typeI_TRD_sf"/>
</dbReference>
<keyword evidence="5" id="KW-0540">Nuclease</keyword>
<keyword evidence="5" id="KW-0378">Hydrolase</keyword>
<dbReference type="GO" id="GO:0003677">
    <property type="term" value="F:DNA binding"/>
    <property type="evidence" value="ECO:0007669"/>
    <property type="project" value="UniProtKB-KW"/>
</dbReference>
<keyword evidence="3" id="KW-0238">DNA-binding</keyword>
<evidence type="ECO:0000313" key="5">
    <source>
        <dbReference type="EMBL" id="PSJ16919.1"/>
    </source>
</evidence>
<dbReference type="Pfam" id="PF01420">
    <property type="entry name" value="Methylase_S"/>
    <property type="match status" value="2"/>
</dbReference>
<comment type="similarity">
    <text evidence="1">Belongs to the type-I restriction system S methylase family.</text>
</comment>
<evidence type="ECO:0000313" key="6">
    <source>
        <dbReference type="Proteomes" id="UP000241912"/>
    </source>
</evidence>
<dbReference type="InterPro" id="IPR052021">
    <property type="entry name" value="Type-I_RS_S_subunit"/>
</dbReference>
<name>A0A2P7NU06_9PROT</name>